<dbReference type="Proteomes" id="UP001328107">
    <property type="component" value="Unassembled WGS sequence"/>
</dbReference>
<dbReference type="PANTHER" id="PTHR35180:SF4">
    <property type="entry name" value="PROTEIN CBG06219"/>
    <property type="match status" value="1"/>
</dbReference>
<dbReference type="AlphaFoldDB" id="A0AAN5CH70"/>
<sequence length="105" mass="12176">MLFFLLLFISSSLSTPFTHQRDLIKRDVVFREINGESMECQWYGTSPFCVGECPDDLIEVEQRSRLYMDNECPKKAGLFDYCAEDPLFGLRCLSGKKSLCCSRIW</sequence>
<keyword evidence="2" id="KW-1185">Reference proteome</keyword>
<name>A0AAN5CH70_9BILA</name>
<accession>A0AAN5CH70</accession>
<dbReference type="EMBL" id="BTRK01000003">
    <property type="protein sequence ID" value="GMR42816.1"/>
    <property type="molecule type" value="Genomic_DNA"/>
</dbReference>
<evidence type="ECO:0000313" key="1">
    <source>
        <dbReference type="EMBL" id="GMR42816.1"/>
    </source>
</evidence>
<comment type="caution">
    <text evidence="1">The sequence shown here is derived from an EMBL/GenBank/DDBJ whole genome shotgun (WGS) entry which is preliminary data.</text>
</comment>
<organism evidence="1 2">
    <name type="scientific">Pristionchus mayeri</name>
    <dbReference type="NCBI Taxonomy" id="1317129"/>
    <lineage>
        <taxon>Eukaryota</taxon>
        <taxon>Metazoa</taxon>
        <taxon>Ecdysozoa</taxon>
        <taxon>Nematoda</taxon>
        <taxon>Chromadorea</taxon>
        <taxon>Rhabditida</taxon>
        <taxon>Rhabditina</taxon>
        <taxon>Diplogasteromorpha</taxon>
        <taxon>Diplogasteroidea</taxon>
        <taxon>Neodiplogasteridae</taxon>
        <taxon>Pristionchus</taxon>
    </lineage>
</organism>
<reference evidence="2" key="1">
    <citation type="submission" date="2022-10" db="EMBL/GenBank/DDBJ databases">
        <title>Genome assembly of Pristionchus species.</title>
        <authorList>
            <person name="Yoshida K."/>
            <person name="Sommer R.J."/>
        </authorList>
    </citation>
    <scope>NUCLEOTIDE SEQUENCE [LARGE SCALE GENOMIC DNA]</scope>
    <source>
        <strain evidence="2">RS5460</strain>
    </source>
</reference>
<evidence type="ECO:0000313" key="2">
    <source>
        <dbReference type="Proteomes" id="UP001328107"/>
    </source>
</evidence>
<gene>
    <name evidence="1" type="ORF">PMAYCL1PPCAC_13011</name>
</gene>
<dbReference type="PANTHER" id="PTHR35180">
    <property type="entry name" value="PROTEIN CBG06219"/>
    <property type="match status" value="1"/>
</dbReference>
<protein>
    <submittedName>
        <fullName evidence="1">Uncharacterized protein</fullName>
    </submittedName>
</protein>
<proteinExistence type="predicted"/>